<accession>A0A8H3UMW6</accession>
<feature type="transmembrane region" description="Helical" evidence="2">
    <location>
        <begin position="226"/>
        <end position="254"/>
    </location>
</feature>
<evidence type="ECO:0000256" key="2">
    <source>
        <dbReference type="SAM" id="Phobius"/>
    </source>
</evidence>
<name>A0A8H3UMW6_VENIN</name>
<feature type="transmembrane region" description="Helical" evidence="2">
    <location>
        <begin position="37"/>
        <end position="59"/>
    </location>
</feature>
<comment type="caution">
    <text evidence="3">The sequence shown here is derived from an EMBL/GenBank/DDBJ whole genome shotgun (WGS) entry which is preliminary data.</text>
</comment>
<feature type="transmembrane region" description="Helical" evidence="2">
    <location>
        <begin position="79"/>
        <end position="100"/>
    </location>
</feature>
<dbReference type="GO" id="GO:0005886">
    <property type="term" value="C:plasma membrane"/>
    <property type="evidence" value="ECO:0007669"/>
    <property type="project" value="InterPro"/>
</dbReference>
<proteinExistence type="predicted"/>
<evidence type="ECO:0000313" key="3">
    <source>
        <dbReference type="EMBL" id="KAE9973259.1"/>
    </source>
</evidence>
<dbReference type="PANTHER" id="PTHR36424">
    <property type="entry name" value="PHEROMONE-REGULATED MEMBRANE PROTEIN 6"/>
    <property type="match status" value="1"/>
</dbReference>
<sequence length="624" mass="68804">MGCCGQREKGVVSEQQKWDYITLSDFKAKSCGPLFSYIWLWILIFITIAVYAADTFTAVNLIGFNKWTSGLTPKIDLKIAKWIFSGCIILSWTLAIWSWFMAFRTMRRGCVTDDYLDDLAVVLQSIRCGTGWQRFLVFAELTKSKKKVSWIALFVYFQRKGAIRLLAADGPRQVVNAITLWSVVNSELINANADNVKRNGFDQFFHNLQVLGESDKKQVIILSSMAFTLIIWALFMLFLILAFLLYIVFLWHFIKDETLTGFCRRKVETRLARIVKAKTDKILAKQQAKWEKMERKGASQISLASTLPPKFARQPKLPTIGGSPPTKSELYRSGSSTSTLPLYSSEPPTPSDGPGGMRRVPTLPNITEARERPLPPSRSATGLTDASYGSNAPMLSQASGMGYGGPISRPGTSNSQRNFNGPMQMQGQGRPPMPPLAIQGQPGPRYPPPARSNTAFSMQSRESSMSAGTPYTPAGSVRPLLGSYDHRTQSPAQHAQGGYYGRAGSYEMTPVESRGYENDYFPPQPQQDGAHFRGPPRYQSQTPTSEYSSQTNSNVGLPGALQIGGARRDMSAPGPLRSQLPWPPTQRSATAPVPEDLRGPSRGPGPGYGMQRSATAGPQGQGQW</sequence>
<feature type="compositionally biased region" description="Polar residues" evidence="1">
    <location>
        <begin position="410"/>
        <end position="419"/>
    </location>
</feature>
<feature type="compositionally biased region" description="Polar residues" evidence="1">
    <location>
        <begin position="451"/>
        <end position="469"/>
    </location>
</feature>
<gene>
    <name evidence="3" type="ORF">EG328_004487</name>
</gene>
<feature type="region of interest" description="Disordered" evidence="1">
    <location>
        <begin position="314"/>
        <end position="624"/>
    </location>
</feature>
<dbReference type="GO" id="GO:0015079">
    <property type="term" value="F:potassium ion transmembrane transporter activity"/>
    <property type="evidence" value="ECO:0007669"/>
    <property type="project" value="InterPro"/>
</dbReference>
<feature type="compositionally biased region" description="Low complexity" evidence="1">
    <location>
        <begin position="421"/>
        <end position="430"/>
    </location>
</feature>
<dbReference type="Pfam" id="PF16944">
    <property type="entry name" value="KCH"/>
    <property type="match status" value="1"/>
</dbReference>
<evidence type="ECO:0000313" key="4">
    <source>
        <dbReference type="Proteomes" id="UP000447873"/>
    </source>
</evidence>
<evidence type="ECO:0000256" key="1">
    <source>
        <dbReference type="SAM" id="MobiDB-lite"/>
    </source>
</evidence>
<dbReference type="InterPro" id="IPR031606">
    <property type="entry name" value="Kch1/2"/>
</dbReference>
<dbReference type="EMBL" id="WNWS01000247">
    <property type="protein sequence ID" value="KAE9973259.1"/>
    <property type="molecule type" value="Genomic_DNA"/>
</dbReference>
<organism evidence="3 4">
    <name type="scientific">Venturia inaequalis</name>
    <name type="common">Apple scab fungus</name>
    <dbReference type="NCBI Taxonomy" id="5025"/>
    <lineage>
        <taxon>Eukaryota</taxon>
        <taxon>Fungi</taxon>
        <taxon>Dikarya</taxon>
        <taxon>Ascomycota</taxon>
        <taxon>Pezizomycotina</taxon>
        <taxon>Dothideomycetes</taxon>
        <taxon>Pleosporomycetidae</taxon>
        <taxon>Venturiales</taxon>
        <taxon>Venturiaceae</taxon>
        <taxon>Venturia</taxon>
    </lineage>
</organism>
<feature type="compositionally biased region" description="Polar residues" evidence="1">
    <location>
        <begin position="378"/>
        <end position="399"/>
    </location>
</feature>
<dbReference type="PANTHER" id="PTHR36424:SF1">
    <property type="entry name" value="LOW AFFINITY K(+) TRANSPORTER 1-RELATED"/>
    <property type="match status" value="1"/>
</dbReference>
<feature type="compositionally biased region" description="Polar residues" evidence="1">
    <location>
        <begin position="333"/>
        <end position="342"/>
    </location>
</feature>
<dbReference type="Proteomes" id="UP000447873">
    <property type="component" value="Unassembled WGS sequence"/>
</dbReference>
<feature type="compositionally biased region" description="Polar residues" evidence="1">
    <location>
        <begin position="538"/>
        <end position="555"/>
    </location>
</feature>
<keyword evidence="2" id="KW-0812">Transmembrane</keyword>
<protein>
    <recommendedName>
        <fullName evidence="5">Pheromone-regulated membrane protein</fullName>
    </recommendedName>
</protein>
<keyword evidence="2" id="KW-1133">Transmembrane helix</keyword>
<evidence type="ECO:0008006" key="5">
    <source>
        <dbReference type="Google" id="ProtNLM"/>
    </source>
</evidence>
<keyword evidence="2" id="KW-0472">Membrane</keyword>
<reference evidence="3 4" key="1">
    <citation type="submission" date="2018-12" db="EMBL/GenBank/DDBJ databases">
        <title>Venturia inaequalis Genome Resource.</title>
        <authorList>
            <person name="Lichtner F.J."/>
        </authorList>
    </citation>
    <scope>NUCLEOTIDE SEQUENCE [LARGE SCALE GENOMIC DNA]</scope>
    <source>
        <strain evidence="3 4">120213</strain>
    </source>
</reference>
<dbReference type="AlphaFoldDB" id="A0A8H3UMW6"/>